<feature type="compositionally biased region" description="Polar residues" evidence="1">
    <location>
        <begin position="1"/>
        <end position="20"/>
    </location>
</feature>
<dbReference type="RefSeq" id="XP_066669225.1">
    <property type="nucleotide sequence ID" value="XM_066810302.1"/>
</dbReference>
<sequence>MQCAHQSSFTIASPDESSSPAAKLSDLQEHNNGQAVSTGIIAVHPPAGNRDCANRQELEDTDDIQDLDPNRGRSPPPRYPYPASEASGSTSLSIPHTRPAPPPFFDLYEYASAEDLADEHFESLPPTEKSPALQLPIRLPLRHPHTLLALPVLLNPRAPLHPLLKLQPPTKT</sequence>
<accession>A0ABR1WMF1</accession>
<protein>
    <submittedName>
        <fullName evidence="2">Uncharacterized protein</fullName>
    </submittedName>
</protein>
<dbReference type="EMBL" id="JAQQWN010000005">
    <property type="protein sequence ID" value="KAK8084716.1"/>
    <property type="molecule type" value="Genomic_DNA"/>
</dbReference>
<feature type="region of interest" description="Disordered" evidence="1">
    <location>
        <begin position="1"/>
        <end position="105"/>
    </location>
</feature>
<dbReference type="GeneID" id="92043362"/>
<proteinExistence type="predicted"/>
<keyword evidence="3" id="KW-1185">Reference proteome</keyword>
<comment type="caution">
    <text evidence="2">The sequence shown here is derived from an EMBL/GenBank/DDBJ whole genome shotgun (WGS) entry which is preliminary data.</text>
</comment>
<gene>
    <name evidence="2" type="ORF">PG997_005987</name>
</gene>
<name>A0ABR1WMF1_9PEZI</name>
<evidence type="ECO:0000313" key="2">
    <source>
        <dbReference type="EMBL" id="KAK8084716.1"/>
    </source>
</evidence>
<reference evidence="2 3" key="1">
    <citation type="submission" date="2023-01" db="EMBL/GenBank/DDBJ databases">
        <title>Analysis of 21 Apiospora genomes using comparative genomics revels a genus with tremendous synthesis potential of carbohydrate active enzymes and secondary metabolites.</title>
        <authorList>
            <person name="Sorensen T."/>
        </authorList>
    </citation>
    <scope>NUCLEOTIDE SEQUENCE [LARGE SCALE GENOMIC DNA]</scope>
    <source>
        <strain evidence="2 3">CBS 114990</strain>
    </source>
</reference>
<evidence type="ECO:0000313" key="3">
    <source>
        <dbReference type="Proteomes" id="UP001433268"/>
    </source>
</evidence>
<evidence type="ECO:0000256" key="1">
    <source>
        <dbReference type="SAM" id="MobiDB-lite"/>
    </source>
</evidence>
<organism evidence="2 3">
    <name type="scientific">Apiospora hydei</name>
    <dbReference type="NCBI Taxonomy" id="1337664"/>
    <lineage>
        <taxon>Eukaryota</taxon>
        <taxon>Fungi</taxon>
        <taxon>Dikarya</taxon>
        <taxon>Ascomycota</taxon>
        <taxon>Pezizomycotina</taxon>
        <taxon>Sordariomycetes</taxon>
        <taxon>Xylariomycetidae</taxon>
        <taxon>Amphisphaeriales</taxon>
        <taxon>Apiosporaceae</taxon>
        <taxon>Apiospora</taxon>
    </lineage>
</organism>
<dbReference type="Proteomes" id="UP001433268">
    <property type="component" value="Unassembled WGS sequence"/>
</dbReference>